<dbReference type="InterPro" id="IPR009057">
    <property type="entry name" value="Homeodomain-like_sf"/>
</dbReference>
<dbReference type="eggNOG" id="COG1309">
    <property type="taxonomic scope" value="Bacteria"/>
</dbReference>
<evidence type="ECO:0000256" key="1">
    <source>
        <dbReference type="ARBA" id="ARBA00023015"/>
    </source>
</evidence>
<dbReference type="Pfam" id="PF16859">
    <property type="entry name" value="TetR_C_11"/>
    <property type="match status" value="1"/>
</dbReference>
<dbReference type="InterPro" id="IPR050109">
    <property type="entry name" value="HTH-type_TetR-like_transc_reg"/>
</dbReference>
<accession>A8HZ00</accession>
<dbReference type="PROSITE" id="PS50977">
    <property type="entry name" value="HTH_TETR_2"/>
    <property type="match status" value="1"/>
</dbReference>
<dbReference type="InterPro" id="IPR001647">
    <property type="entry name" value="HTH_TetR"/>
</dbReference>
<dbReference type="Gene3D" id="1.10.357.10">
    <property type="entry name" value="Tetracycline Repressor, domain 2"/>
    <property type="match status" value="1"/>
</dbReference>
<dbReference type="KEGG" id="azc:AZC_4519"/>
<dbReference type="Pfam" id="PF00440">
    <property type="entry name" value="TetR_N"/>
    <property type="match status" value="1"/>
</dbReference>
<keyword evidence="3" id="KW-0804">Transcription</keyword>
<keyword evidence="2 4" id="KW-0238">DNA-binding</keyword>
<dbReference type="AlphaFoldDB" id="A8HZ00"/>
<reference evidence="6 7" key="4">
    <citation type="journal article" date="2009" name="Appl. Environ. Microbiol.">
        <title>Comparative genome-wide transcriptional profiling of Azorhizobium caulinodans ORS571 grown under free-living and symbiotic conditions.</title>
        <authorList>
            <person name="Tsukada S."/>
            <person name="Aono T."/>
            <person name="Akiba N."/>
            <person name="Lee KB."/>
            <person name="Liu CT."/>
            <person name="Toyazaki H."/>
            <person name="Oyaizu H."/>
        </authorList>
    </citation>
    <scope>NUCLEOTIDE SEQUENCE [LARGE SCALE GENOMIC DNA]</scope>
    <source>
        <strain evidence="7">ATCC 43989 / DSM 5975 / JCM 20966 / LMG 6465 / NBRC 14845 / NCIMB 13405 / ORS 571</strain>
    </source>
</reference>
<dbReference type="InterPro" id="IPR011075">
    <property type="entry name" value="TetR_C"/>
</dbReference>
<gene>
    <name evidence="6" type="ordered locus">AZC_4519</name>
</gene>
<dbReference type="PANTHER" id="PTHR30055">
    <property type="entry name" value="HTH-TYPE TRANSCRIPTIONAL REGULATOR RUTR"/>
    <property type="match status" value="1"/>
</dbReference>
<proteinExistence type="predicted"/>
<keyword evidence="7" id="KW-1185">Reference proteome</keyword>
<reference evidence="6 7" key="5">
    <citation type="journal article" date="2010" name="Appl. Environ. Microbiol.">
        <title>phrR-like gene praR of Azorhizobium caulinodans ORS571 is essential for symbiosis with Sesbania rostrata and is involved in expression of reb genes.</title>
        <authorList>
            <person name="Akiba N."/>
            <person name="Aono T."/>
            <person name="Toyazaki H."/>
            <person name="Sato S."/>
            <person name="Oyaizu H."/>
        </authorList>
    </citation>
    <scope>NUCLEOTIDE SEQUENCE [LARGE SCALE GENOMIC DNA]</scope>
    <source>
        <strain evidence="7">ATCC 43989 / DSM 5975 / JCM 20966 / LMG 6465 / NBRC 14845 / NCIMB 13405 / ORS 571</strain>
    </source>
</reference>
<dbReference type="SUPFAM" id="SSF46689">
    <property type="entry name" value="Homeodomain-like"/>
    <property type="match status" value="1"/>
</dbReference>
<reference evidence="7" key="2">
    <citation type="submission" date="2007-04" db="EMBL/GenBank/DDBJ databases">
        <title>Complete genome sequence of the nitrogen-fixing bacterium Azorhizobium caulinodans ORS571.</title>
        <authorList>
            <person name="Lee K.B."/>
            <person name="Backer P.D."/>
            <person name="Aono T."/>
            <person name="Liu C.T."/>
            <person name="Suzuki S."/>
            <person name="Suzuki T."/>
            <person name="Kaneko T."/>
            <person name="Yamada M."/>
            <person name="Tabata S."/>
            <person name="Kupfer D.M."/>
            <person name="Najar F.Z."/>
            <person name="Wiley G.B."/>
            <person name="Roe B."/>
            <person name="Binnewies T."/>
            <person name="Ussery D."/>
            <person name="Vereecke D."/>
            <person name="Gevers D."/>
            <person name="Holsters M."/>
            <person name="Oyaizu H."/>
        </authorList>
    </citation>
    <scope>NUCLEOTIDE SEQUENCE [LARGE SCALE GENOMIC DNA]</scope>
    <source>
        <strain evidence="7">ATCC 43989 / DSM 5975 / JCM 20966 / LMG 6465 / NBRC 14845 / NCIMB 13405 / ORS 571</strain>
    </source>
</reference>
<dbReference type="GO" id="GO:0000976">
    <property type="term" value="F:transcription cis-regulatory region binding"/>
    <property type="evidence" value="ECO:0007669"/>
    <property type="project" value="TreeGrafter"/>
</dbReference>
<feature type="domain" description="HTH tetR-type" evidence="5">
    <location>
        <begin position="14"/>
        <end position="74"/>
    </location>
</feature>
<name>A8HZ00_AZOC5</name>
<feature type="DNA-binding region" description="H-T-H motif" evidence="4">
    <location>
        <begin position="37"/>
        <end position="56"/>
    </location>
</feature>
<dbReference type="InterPro" id="IPR036271">
    <property type="entry name" value="Tet_transcr_reg_TetR-rel_C_sf"/>
</dbReference>
<dbReference type="Proteomes" id="UP000000270">
    <property type="component" value="Chromosome"/>
</dbReference>
<dbReference type="GO" id="GO:0003700">
    <property type="term" value="F:DNA-binding transcription factor activity"/>
    <property type="evidence" value="ECO:0007669"/>
    <property type="project" value="TreeGrafter"/>
</dbReference>
<reference evidence="6 7" key="3">
    <citation type="journal article" date="2008" name="BMC Genomics">
        <title>The genome of the versatile nitrogen fixer Azorhizobium caulinodans ORS571.</title>
        <authorList>
            <person name="Lee KB."/>
            <person name="Backer P.D."/>
            <person name="Aono T."/>
            <person name="Liu CT."/>
            <person name="Suzuki S."/>
            <person name="Suzuki T."/>
            <person name="Kaneko T."/>
            <person name="Yamada M."/>
            <person name="Tabata S."/>
            <person name="Kupfer D.M."/>
            <person name="Najar F.Z."/>
            <person name="Wiley G.B."/>
            <person name="Roe B."/>
            <person name="Binnewies T.T."/>
            <person name="Ussery D.W."/>
            <person name="D'Haeze W."/>
            <person name="Herder J.D."/>
            <person name="Gevers D."/>
            <person name="Vereecke D."/>
            <person name="Holsters M."/>
            <person name="Oyaizu H."/>
        </authorList>
    </citation>
    <scope>NUCLEOTIDE SEQUENCE [LARGE SCALE GENOMIC DNA]</scope>
    <source>
        <strain evidence="7">ATCC 43989 / DSM 5975 / JCM 20966 / LMG 6465 / NBRC 14845 / NCIMB 13405 / ORS 571</strain>
    </source>
</reference>
<dbReference type="HOGENOM" id="CLU_069356_27_2_5"/>
<dbReference type="FunFam" id="1.10.10.60:FF:000141">
    <property type="entry name" value="TetR family transcriptional regulator"/>
    <property type="match status" value="1"/>
</dbReference>
<reference evidence="6 7" key="1">
    <citation type="journal article" date="2007" name="Appl. Environ. Microbiol.">
        <title>Rhizobial factors required for stem nodule maturation and maintenance in Sesbania rostrata-Azorhizobium caulinodans ORS571 symbiosis.</title>
        <authorList>
            <person name="Suzuki S."/>
            <person name="Aono T."/>
            <person name="Lee KB."/>
            <person name="Suzuki T."/>
            <person name="Liu CT."/>
            <person name="Miwa H."/>
            <person name="Wakao S."/>
            <person name="Iki T."/>
            <person name="Oyaizu H."/>
        </authorList>
    </citation>
    <scope>NUCLEOTIDE SEQUENCE [LARGE SCALE GENOMIC DNA]</scope>
    <source>
        <strain evidence="7">ATCC 43989 / DSM 5975 / JCM 20966 / LMG 6465 / NBRC 14845 / NCIMB 13405 / ORS 571</strain>
    </source>
</reference>
<evidence type="ECO:0000256" key="2">
    <source>
        <dbReference type="ARBA" id="ARBA00023125"/>
    </source>
</evidence>
<evidence type="ECO:0000313" key="7">
    <source>
        <dbReference type="Proteomes" id="UP000000270"/>
    </source>
</evidence>
<keyword evidence="1" id="KW-0805">Transcription regulation</keyword>
<evidence type="ECO:0000313" key="6">
    <source>
        <dbReference type="EMBL" id="BAF90517.1"/>
    </source>
</evidence>
<evidence type="ECO:0000256" key="4">
    <source>
        <dbReference type="PROSITE-ProRule" id="PRU00335"/>
    </source>
</evidence>
<dbReference type="PRINTS" id="PR00455">
    <property type="entry name" value="HTHTETR"/>
</dbReference>
<dbReference type="PANTHER" id="PTHR30055:SF223">
    <property type="entry name" value="HTH-TYPE TRANSCRIPTIONAL REGULATOR UIDR"/>
    <property type="match status" value="1"/>
</dbReference>
<evidence type="ECO:0000259" key="5">
    <source>
        <dbReference type="PROSITE" id="PS50977"/>
    </source>
</evidence>
<dbReference type="SUPFAM" id="SSF48498">
    <property type="entry name" value="Tetracyclin repressor-like, C-terminal domain"/>
    <property type="match status" value="1"/>
</dbReference>
<protein>
    <submittedName>
        <fullName evidence="6">Transcriptional regulatory protein</fullName>
    </submittedName>
</protein>
<sequence>MTEPSSVRRPPDKAARRADILKAALEVFAANGYASARLDDVARAAGVAKGTLYLYFADKQALFEGLIKENLAPIPDLALEMLNAFDGPTEDLIRALSGVLLARIQTPPVRQVMQLMISEGHRFPELAAFHYREVVTQGLEVVRAIVRRGQTRGEIEGDGLLRHPQVLFAPVITLVVWNMTFDKVAPLDERRFADDYIALLLGGLKGESA</sequence>
<dbReference type="RefSeq" id="WP_012173038.1">
    <property type="nucleotide sequence ID" value="NC_009937.1"/>
</dbReference>
<organism evidence="6 7">
    <name type="scientific">Azorhizobium caulinodans (strain ATCC 43989 / DSM 5975 / JCM 20966 / LMG 6465 / NBRC 14845 / NCIMB 13405 / ORS 571)</name>
    <dbReference type="NCBI Taxonomy" id="438753"/>
    <lineage>
        <taxon>Bacteria</taxon>
        <taxon>Pseudomonadati</taxon>
        <taxon>Pseudomonadota</taxon>
        <taxon>Alphaproteobacteria</taxon>
        <taxon>Hyphomicrobiales</taxon>
        <taxon>Xanthobacteraceae</taxon>
        <taxon>Azorhizobium</taxon>
    </lineage>
</organism>
<reference evidence="6 7" key="6">
    <citation type="journal article" date="2011" name="Appl. Environ. Microbiol.">
        <title>Involvement of the azorhizobial chromosome partition gene (parA) in the onset of bacteroid differentiation during Sesbania rostrata stem nodule development.</title>
        <authorList>
            <person name="Liu CT."/>
            <person name="Lee KB."/>
            <person name="Wang YS."/>
            <person name="Peng MH."/>
            <person name="Lee KT."/>
            <person name="Suzuki S."/>
            <person name="Suzuki T."/>
            <person name="Oyaizu H."/>
        </authorList>
    </citation>
    <scope>NUCLEOTIDE SEQUENCE [LARGE SCALE GENOMIC DNA]</scope>
    <source>
        <strain evidence="7">ATCC 43989 / DSM 5975 / JCM 20966 / LMG 6465 / NBRC 14845 / NCIMB 13405 / ORS 571</strain>
    </source>
</reference>
<evidence type="ECO:0000256" key="3">
    <source>
        <dbReference type="ARBA" id="ARBA00023163"/>
    </source>
</evidence>
<dbReference type="STRING" id="438753.AZC_4519"/>
<dbReference type="EMBL" id="AP009384">
    <property type="protein sequence ID" value="BAF90517.1"/>
    <property type="molecule type" value="Genomic_DNA"/>
</dbReference>